<name>A0A286E811_9ACTN</name>
<keyword evidence="1" id="KW-0175">Coiled coil</keyword>
<organism evidence="2 3">
    <name type="scientific">Streptomyces zhaozhouensis</name>
    <dbReference type="NCBI Taxonomy" id="1300267"/>
    <lineage>
        <taxon>Bacteria</taxon>
        <taxon>Bacillati</taxon>
        <taxon>Actinomycetota</taxon>
        <taxon>Actinomycetes</taxon>
        <taxon>Kitasatosporales</taxon>
        <taxon>Streptomycetaceae</taxon>
        <taxon>Streptomyces</taxon>
    </lineage>
</organism>
<protein>
    <submittedName>
        <fullName evidence="2">Uncharacterized protein</fullName>
    </submittedName>
</protein>
<evidence type="ECO:0000256" key="1">
    <source>
        <dbReference type="SAM" id="Coils"/>
    </source>
</evidence>
<dbReference type="Proteomes" id="UP000219072">
    <property type="component" value="Unassembled WGS sequence"/>
</dbReference>
<keyword evidence="3" id="KW-1185">Reference proteome</keyword>
<dbReference type="EMBL" id="OCNE01000028">
    <property type="protein sequence ID" value="SOD67055.1"/>
    <property type="molecule type" value="Genomic_DNA"/>
</dbReference>
<dbReference type="RefSeq" id="WP_245880823.1">
    <property type="nucleotide sequence ID" value="NZ_OCNE01000028.1"/>
</dbReference>
<feature type="coiled-coil region" evidence="1">
    <location>
        <begin position="45"/>
        <end position="107"/>
    </location>
</feature>
<gene>
    <name evidence="2" type="ORF">SAMN06297387_12847</name>
</gene>
<evidence type="ECO:0000313" key="3">
    <source>
        <dbReference type="Proteomes" id="UP000219072"/>
    </source>
</evidence>
<reference evidence="2" key="1">
    <citation type="submission" date="2017-09" db="EMBL/GenBank/DDBJ databases">
        <authorList>
            <person name="Ehlers B."/>
            <person name="Leendertz F.H."/>
        </authorList>
    </citation>
    <scope>NUCLEOTIDE SEQUENCE [LARGE SCALE GENOMIC DNA]</scope>
    <source>
        <strain evidence="2">CGMCC 4.7095</strain>
    </source>
</reference>
<evidence type="ECO:0000313" key="2">
    <source>
        <dbReference type="EMBL" id="SOD67055.1"/>
    </source>
</evidence>
<proteinExistence type="predicted"/>
<dbReference type="AlphaFoldDB" id="A0A286E811"/>
<sequence length="200" mass="22495">MSEMTTTPPAPGVANDWDWDAEDEFEAPGDARAGWLPVVMTRATRAALEARIAGLTVALEAAVREQEELAARLRRADYDRRRAEKEASELEDQLAELNREADEMRLVADRPLLDHEDQVALRALLRQARRQARDPGVWVLLERGELHSVHSTREDAEDAAEALGAPRDGWTWQTSPAEDVRRTATEVLWRIQRMPLGGAQ</sequence>
<accession>A0A286E811</accession>